<dbReference type="OrthoDB" id="3321096at2"/>
<evidence type="ECO:0000313" key="2">
    <source>
        <dbReference type="Proteomes" id="UP000199529"/>
    </source>
</evidence>
<evidence type="ECO:0000313" key="1">
    <source>
        <dbReference type="EMBL" id="SDZ55247.1"/>
    </source>
</evidence>
<dbReference type="EMBL" id="FNOK01000097">
    <property type="protein sequence ID" value="SDZ55247.1"/>
    <property type="molecule type" value="Genomic_DNA"/>
</dbReference>
<dbReference type="AlphaFoldDB" id="A0A1H3TYX9"/>
<dbReference type="Proteomes" id="UP000199529">
    <property type="component" value="Unassembled WGS sequence"/>
</dbReference>
<gene>
    <name evidence="1" type="ORF">SAMN05216215_109712</name>
</gene>
<keyword evidence="2" id="KW-1185">Reference proteome</keyword>
<dbReference type="RefSeq" id="WP_093278632.1">
    <property type="nucleotide sequence ID" value="NZ_FNOK01000097.1"/>
</dbReference>
<proteinExistence type="predicted"/>
<dbReference type="Pfam" id="PF04860">
    <property type="entry name" value="Phage_portal"/>
    <property type="match status" value="1"/>
</dbReference>
<protein>
    <submittedName>
        <fullName evidence="1">Phage portal protein BeeE</fullName>
    </submittedName>
</protein>
<reference evidence="2" key="1">
    <citation type="submission" date="2016-10" db="EMBL/GenBank/DDBJ databases">
        <authorList>
            <person name="Varghese N."/>
            <person name="Submissions S."/>
        </authorList>
    </citation>
    <scope>NUCLEOTIDE SEQUENCE [LARGE SCALE GENOMIC DNA]</scope>
    <source>
        <strain evidence="2">CGMCC 4.3530</strain>
    </source>
</reference>
<dbReference type="STRING" id="418495.SAMN05216215_109712"/>
<accession>A0A1H3TYX9</accession>
<dbReference type="InterPro" id="IPR006944">
    <property type="entry name" value="Phage/GTA_portal"/>
</dbReference>
<organism evidence="1 2">
    <name type="scientific">Saccharopolyspora shandongensis</name>
    <dbReference type="NCBI Taxonomy" id="418495"/>
    <lineage>
        <taxon>Bacteria</taxon>
        <taxon>Bacillati</taxon>
        <taxon>Actinomycetota</taxon>
        <taxon>Actinomycetes</taxon>
        <taxon>Pseudonocardiales</taxon>
        <taxon>Pseudonocardiaceae</taxon>
        <taxon>Saccharopolyspora</taxon>
    </lineage>
</organism>
<sequence length="447" mass="49003">MRLSQRLTRGRKAWSEPPFWSLDRLPMLGSAGVLADREKIGNDYEGYVRGAYKSNGIVFACILARQLVFSEARFQWQRMSTGRPGDLFGTPDLALLETPWPNGTTGELLAWMEADVSLAGNFYATITDDAGHFGKSATGPGRRITRMRPDWVTIVLNSQSGDPYALDTKIVAYVYEPPVTAGLRSEPVTLLADEVCHYSPIPDPEARFRGMSWLTPVLREIEADKATTHHKKRFFENGATPQVIVSLDTDDDDTFQQFVEMFRRNHRGPDKAGETLFLANGADAKVVGADLKQLDFKNTQGAGETRIAAAASVPPVIAGFSEGLQAATYSNYGQARRRFADGTIYPLWRSAVGSLQTLLPPPDGARLWFDPSDVAFLREDRRDVAEIQQAQAMTIRQLVDAGFDAASVAAAVKAEDFGLLTHTGLFSVQLQPPGSGQTTNEPGQEAT</sequence>
<name>A0A1H3TYX9_9PSEU</name>